<dbReference type="Pfam" id="PF00877">
    <property type="entry name" value="NLPC_P60"/>
    <property type="match status" value="1"/>
</dbReference>
<dbReference type="InterPro" id="IPR051202">
    <property type="entry name" value="Peptidase_C40"/>
</dbReference>
<dbReference type="Proteomes" id="UP001335737">
    <property type="component" value="Unassembled WGS sequence"/>
</dbReference>
<dbReference type="InterPro" id="IPR057309">
    <property type="entry name" value="PcsB_CC"/>
</dbReference>
<name>A0ABU6KIQ8_9BACI</name>
<dbReference type="PANTHER" id="PTHR47053">
    <property type="entry name" value="MUREIN DD-ENDOPEPTIDASE MEPH-RELATED"/>
    <property type="match status" value="1"/>
</dbReference>
<dbReference type="Gene3D" id="6.10.250.3150">
    <property type="match status" value="1"/>
</dbReference>
<comment type="caution">
    <text evidence="10">The sequence shown here is derived from an EMBL/GenBank/DDBJ whole genome shotgun (WGS) entry which is preliminary data.</text>
</comment>
<dbReference type="PROSITE" id="PS51935">
    <property type="entry name" value="NLPC_P60"/>
    <property type="match status" value="1"/>
</dbReference>
<dbReference type="SUPFAM" id="SSF54001">
    <property type="entry name" value="Cysteine proteinases"/>
    <property type="match status" value="1"/>
</dbReference>
<dbReference type="RefSeq" id="WP_327608552.1">
    <property type="nucleotide sequence ID" value="NZ_JARZFX010000009.1"/>
</dbReference>
<feature type="coiled-coil region" evidence="6">
    <location>
        <begin position="168"/>
        <end position="247"/>
    </location>
</feature>
<dbReference type="Pfam" id="PF24568">
    <property type="entry name" value="CC_PcsB"/>
    <property type="match status" value="1"/>
</dbReference>
<dbReference type="PANTHER" id="PTHR47053:SF1">
    <property type="entry name" value="MUREIN DD-ENDOPEPTIDASE MEPH-RELATED"/>
    <property type="match status" value="1"/>
</dbReference>
<feature type="region of interest" description="Disordered" evidence="7">
    <location>
        <begin position="264"/>
        <end position="297"/>
    </location>
</feature>
<dbReference type="Gene3D" id="3.90.1720.10">
    <property type="entry name" value="endopeptidase domain like (from Nostoc punctiforme)"/>
    <property type="match status" value="1"/>
</dbReference>
<keyword evidence="2" id="KW-0645">Protease</keyword>
<dbReference type="InterPro" id="IPR038765">
    <property type="entry name" value="Papain-like_cys_pep_sf"/>
</dbReference>
<feature type="coiled-coil region" evidence="6">
    <location>
        <begin position="51"/>
        <end position="113"/>
    </location>
</feature>
<comment type="similarity">
    <text evidence="1">Belongs to the peptidase C40 family.</text>
</comment>
<organism evidence="10 11">
    <name type="scientific">Virgibacillus tibetensis</name>
    <dbReference type="NCBI Taxonomy" id="3042313"/>
    <lineage>
        <taxon>Bacteria</taxon>
        <taxon>Bacillati</taxon>
        <taxon>Bacillota</taxon>
        <taxon>Bacilli</taxon>
        <taxon>Bacillales</taxon>
        <taxon>Bacillaceae</taxon>
        <taxon>Virgibacillus</taxon>
    </lineage>
</organism>
<proteinExistence type="inferred from homology"/>
<accession>A0ABU6KIQ8</accession>
<sequence length="423" mass="46118">MKKIIVAITAVAVVSLGSPLFSTTTQAETVDALKSRQAEIRDDRSEIKANLSEAESSIADILIDLEELNKEIERVNDALIENQKKIDETESEIADTEEEVDVMEEEIVELEEVIEARYNILKERIVSYQRNGGNISYLEVVFGAKDFSDFVNRVSAVNKIADSDTKLMKIQEQDKKKVEEKQAEVIEKLNDLNEMKTEFAGMQVLIEEQREKNEERKETLKEKEENLITLKNELQLEDSNLALLESQVRENIAAATSPVAVQTSVAQSQSSGDNGGNVTTLSSKKESKPVVSKTSGSNGNAITAGNKYIGNSVYKFGGGRTASDIAKGQFDCSGFIAWAYAQEGISLPASTASLVNTGTTVKPSNMQPGDLVFFNTNGRNGHAGIYVGGGKFIGSQSSTGVAIVDMSSGYWAKNFSGLVKRVK</sequence>
<feature type="chain" id="PRO_5045687068" evidence="8">
    <location>
        <begin position="28"/>
        <end position="423"/>
    </location>
</feature>
<evidence type="ECO:0000256" key="2">
    <source>
        <dbReference type="ARBA" id="ARBA00022670"/>
    </source>
</evidence>
<reference evidence="10 11" key="1">
    <citation type="journal article" date="2024" name="Int. J. Syst. Evol. Microbiol.">
        <title>Virgibacillus tibetensis sp. nov., isolated from salt lake on the Tibetan Plateau of China.</title>
        <authorList>
            <person name="Phurbu D."/>
            <person name="Liu Z.-X."/>
            <person name="Wang R."/>
            <person name="Zheng Y.-Y."/>
            <person name="Liu H.-C."/>
            <person name="Zhou Y.-G."/>
            <person name="Yu Y.-J."/>
            <person name="Li A.-H."/>
        </authorList>
    </citation>
    <scope>NUCLEOTIDE SEQUENCE [LARGE SCALE GENOMIC DNA]</scope>
    <source>
        <strain evidence="10 11">C22-A2</strain>
    </source>
</reference>
<keyword evidence="3 8" id="KW-0732">Signal</keyword>
<keyword evidence="6" id="KW-0175">Coiled coil</keyword>
<evidence type="ECO:0000256" key="6">
    <source>
        <dbReference type="SAM" id="Coils"/>
    </source>
</evidence>
<feature type="signal peptide" evidence="8">
    <location>
        <begin position="1"/>
        <end position="27"/>
    </location>
</feature>
<feature type="domain" description="NlpC/P60" evidence="9">
    <location>
        <begin position="295"/>
        <end position="422"/>
    </location>
</feature>
<dbReference type="InterPro" id="IPR000064">
    <property type="entry name" value="NLP_P60_dom"/>
</dbReference>
<keyword evidence="4" id="KW-0378">Hydrolase</keyword>
<protein>
    <submittedName>
        <fullName evidence="10">NlpC/P60 family protein</fullName>
    </submittedName>
</protein>
<keyword evidence="5" id="KW-0788">Thiol protease</keyword>
<dbReference type="EMBL" id="JARZFX010000009">
    <property type="protein sequence ID" value="MEC5424996.1"/>
    <property type="molecule type" value="Genomic_DNA"/>
</dbReference>
<evidence type="ECO:0000256" key="1">
    <source>
        <dbReference type="ARBA" id="ARBA00007074"/>
    </source>
</evidence>
<evidence type="ECO:0000313" key="11">
    <source>
        <dbReference type="Proteomes" id="UP001335737"/>
    </source>
</evidence>
<evidence type="ECO:0000256" key="4">
    <source>
        <dbReference type="ARBA" id="ARBA00022801"/>
    </source>
</evidence>
<evidence type="ECO:0000313" key="10">
    <source>
        <dbReference type="EMBL" id="MEC5424996.1"/>
    </source>
</evidence>
<evidence type="ECO:0000259" key="9">
    <source>
        <dbReference type="PROSITE" id="PS51935"/>
    </source>
</evidence>
<evidence type="ECO:0000256" key="8">
    <source>
        <dbReference type="SAM" id="SignalP"/>
    </source>
</evidence>
<keyword evidence="11" id="KW-1185">Reference proteome</keyword>
<evidence type="ECO:0000256" key="3">
    <source>
        <dbReference type="ARBA" id="ARBA00022729"/>
    </source>
</evidence>
<evidence type="ECO:0000256" key="7">
    <source>
        <dbReference type="SAM" id="MobiDB-lite"/>
    </source>
</evidence>
<evidence type="ECO:0000256" key="5">
    <source>
        <dbReference type="ARBA" id="ARBA00022807"/>
    </source>
</evidence>
<gene>
    <name evidence="10" type="ORF">QGM71_16025</name>
</gene>